<feature type="compositionally biased region" description="Basic and acidic residues" evidence="1">
    <location>
        <begin position="216"/>
        <end position="226"/>
    </location>
</feature>
<reference evidence="2 3" key="1">
    <citation type="journal article" date="2023" name="Plants (Basel)">
        <title>Bridging the Gap: Combining Genomics and Transcriptomics Approaches to Understand Stylosanthes scabra, an Orphan Legume from the Brazilian Caatinga.</title>
        <authorList>
            <person name="Ferreira-Neto J.R.C."/>
            <person name="da Silva M.D."/>
            <person name="Binneck E."/>
            <person name="de Melo N.F."/>
            <person name="da Silva R.H."/>
            <person name="de Melo A.L.T.M."/>
            <person name="Pandolfi V."/>
            <person name="Bustamante F.O."/>
            <person name="Brasileiro-Vidal A.C."/>
            <person name="Benko-Iseppon A.M."/>
        </authorList>
    </citation>
    <scope>NUCLEOTIDE SEQUENCE [LARGE SCALE GENOMIC DNA]</scope>
    <source>
        <tissue evidence="2">Leaves</tissue>
    </source>
</reference>
<name>A0ABU6T8L2_9FABA</name>
<evidence type="ECO:0000313" key="3">
    <source>
        <dbReference type="Proteomes" id="UP001341840"/>
    </source>
</evidence>
<proteinExistence type="predicted"/>
<sequence>MKEEEAKGTELKATRLQKGTYLTKVRLAVGTTSRRNPTQGNIDQRRLTRVKTHHYHQRTPSSATTNHMKKGVGTRPYMIVGDDGHQISGNQPNREDGHEASILCFTEKTQTPIEEMQAPTEEEDAKEANVYKADVRVELGGWGFGKIIESNGAELRRLQSDIKNLLLHNWNLAHSNTLMLAELNLGRVRVRNEFSLSQDALIKENAPKIVSSKQNANKEKVKDNNRRRSRKYSGALKTHEREALQNLLEIEDTIMLNPSSVAGESLKLRKEGPRNSFGKGTTSFRCIEGCSGERHNFGGFGD</sequence>
<organism evidence="2 3">
    <name type="scientific">Stylosanthes scabra</name>
    <dbReference type="NCBI Taxonomy" id="79078"/>
    <lineage>
        <taxon>Eukaryota</taxon>
        <taxon>Viridiplantae</taxon>
        <taxon>Streptophyta</taxon>
        <taxon>Embryophyta</taxon>
        <taxon>Tracheophyta</taxon>
        <taxon>Spermatophyta</taxon>
        <taxon>Magnoliopsida</taxon>
        <taxon>eudicotyledons</taxon>
        <taxon>Gunneridae</taxon>
        <taxon>Pentapetalae</taxon>
        <taxon>rosids</taxon>
        <taxon>fabids</taxon>
        <taxon>Fabales</taxon>
        <taxon>Fabaceae</taxon>
        <taxon>Papilionoideae</taxon>
        <taxon>50 kb inversion clade</taxon>
        <taxon>dalbergioids sensu lato</taxon>
        <taxon>Dalbergieae</taxon>
        <taxon>Pterocarpus clade</taxon>
        <taxon>Stylosanthes</taxon>
    </lineage>
</organism>
<accession>A0ABU6T8L2</accession>
<dbReference type="PANTHER" id="PTHR34373">
    <property type="entry name" value="SHUGOSHIN 2"/>
    <property type="match status" value="1"/>
</dbReference>
<evidence type="ECO:0000313" key="2">
    <source>
        <dbReference type="EMBL" id="MED6144551.1"/>
    </source>
</evidence>
<dbReference type="InterPro" id="IPR044693">
    <property type="entry name" value="SGO_plant"/>
</dbReference>
<dbReference type="Proteomes" id="UP001341840">
    <property type="component" value="Unassembled WGS sequence"/>
</dbReference>
<feature type="region of interest" description="Disordered" evidence="1">
    <location>
        <begin position="208"/>
        <end position="235"/>
    </location>
</feature>
<comment type="caution">
    <text evidence="2">The sequence shown here is derived from an EMBL/GenBank/DDBJ whole genome shotgun (WGS) entry which is preliminary data.</text>
</comment>
<keyword evidence="3" id="KW-1185">Reference proteome</keyword>
<dbReference type="EMBL" id="JASCZI010090668">
    <property type="protein sequence ID" value="MED6144551.1"/>
    <property type="molecule type" value="Genomic_DNA"/>
</dbReference>
<dbReference type="PANTHER" id="PTHR34373:SF8">
    <property type="entry name" value="SHUGOSHIN"/>
    <property type="match status" value="1"/>
</dbReference>
<evidence type="ECO:0000256" key="1">
    <source>
        <dbReference type="SAM" id="MobiDB-lite"/>
    </source>
</evidence>
<gene>
    <name evidence="2" type="ORF">PIB30_016596</name>
</gene>
<protein>
    <submittedName>
        <fullName evidence="2">Uncharacterized protein</fullName>
    </submittedName>
</protein>